<dbReference type="Pfam" id="PF00117">
    <property type="entry name" value="GATase"/>
    <property type="match status" value="1"/>
</dbReference>
<accession>A0A381DIF2</accession>
<comment type="subunit">
    <text evidence="2 10">Heterodimer of HisH and HisF.</text>
</comment>
<dbReference type="PIRSF" id="PIRSF000495">
    <property type="entry name" value="Amidotransf_hisH"/>
    <property type="match status" value="1"/>
</dbReference>
<name>A0A381DIF2_9BACT</name>
<dbReference type="Proteomes" id="UP000254920">
    <property type="component" value="Unassembled WGS sequence"/>
</dbReference>
<keyword evidence="5 10" id="KW-0315">Glutamine amidotransferase</keyword>
<evidence type="ECO:0000256" key="2">
    <source>
        <dbReference type="ARBA" id="ARBA00011152"/>
    </source>
</evidence>
<evidence type="ECO:0000256" key="7">
    <source>
        <dbReference type="ARBA" id="ARBA00023239"/>
    </source>
</evidence>
<proteinExistence type="inferred from homology"/>
<dbReference type="NCBIfam" id="TIGR01855">
    <property type="entry name" value="IMP_synth_hisH"/>
    <property type="match status" value="1"/>
</dbReference>
<dbReference type="PANTHER" id="PTHR42701:SF1">
    <property type="entry name" value="IMIDAZOLE GLYCEROL PHOSPHATE SYNTHASE SUBUNIT HISH"/>
    <property type="match status" value="1"/>
</dbReference>
<dbReference type="HAMAP" id="MF_00278">
    <property type="entry name" value="HisH"/>
    <property type="match status" value="1"/>
</dbReference>
<dbReference type="SUPFAM" id="SSF52317">
    <property type="entry name" value="Class I glutamine amidotransferase-like"/>
    <property type="match status" value="1"/>
</dbReference>
<evidence type="ECO:0000256" key="9">
    <source>
        <dbReference type="ARBA" id="ARBA00049534"/>
    </source>
</evidence>
<feature type="domain" description="Glutamine amidotransferase" evidence="12">
    <location>
        <begin position="4"/>
        <end position="200"/>
    </location>
</feature>
<comment type="subcellular location">
    <subcellularLocation>
        <location evidence="10">Cytoplasm</location>
    </subcellularLocation>
</comment>
<sequence length="203" mass="22842">MTGIIDYGAGNLQSVRNALDFLGQKCEIINDPNLVCKFDKIILPGVGAFGDAMQKLRANNLDESIKEFIKSGKPFLGICLGMQLLFEKSDEFGENLGLGVIKGEVIRFDENKFDKKLKIPHVGWNCVNFKKSSAITKNLNSSIYFYFVHSYHVVPKEDCVLATSEYGYEFVSAICKDNVIAFQPHPEKSHKNGILIFKNFMEM</sequence>
<dbReference type="UniPathway" id="UPA00031">
    <property type="reaction ID" value="UER00010"/>
</dbReference>
<feature type="active site" evidence="10 11">
    <location>
        <position position="185"/>
    </location>
</feature>
<dbReference type="GeneID" id="93091094"/>
<keyword evidence="6 10" id="KW-0368">Histidine biosynthesis</keyword>
<evidence type="ECO:0000313" key="13">
    <source>
        <dbReference type="EMBL" id="SUX10458.1"/>
    </source>
</evidence>
<dbReference type="CDD" id="cd01748">
    <property type="entry name" value="GATase1_IGP_Synthase"/>
    <property type="match status" value="1"/>
</dbReference>
<keyword evidence="13" id="KW-0808">Transferase</keyword>
<dbReference type="PROSITE" id="PS51273">
    <property type="entry name" value="GATASE_TYPE_1"/>
    <property type="match status" value="1"/>
</dbReference>
<dbReference type="EC" id="3.5.1.2" evidence="10"/>
<evidence type="ECO:0000256" key="3">
    <source>
        <dbReference type="ARBA" id="ARBA00022605"/>
    </source>
</evidence>
<comment type="function">
    <text evidence="10">IGPS catalyzes the conversion of PRFAR and glutamine to IGP, AICAR and glutamate. The HisH subunit catalyzes the hydrolysis of glutamine to glutamate and ammonia as part of the synthesis of IGP and AICAR. The resulting ammonia molecule is channeled to the active site of HisF.</text>
</comment>
<dbReference type="GO" id="GO:0005737">
    <property type="term" value="C:cytoplasm"/>
    <property type="evidence" value="ECO:0007669"/>
    <property type="project" value="UniProtKB-SubCell"/>
</dbReference>
<evidence type="ECO:0000256" key="1">
    <source>
        <dbReference type="ARBA" id="ARBA00005091"/>
    </source>
</evidence>
<keyword evidence="7 10" id="KW-0456">Lyase</keyword>
<dbReference type="OrthoDB" id="9807749at2"/>
<dbReference type="InterPro" id="IPR017926">
    <property type="entry name" value="GATASE"/>
</dbReference>
<evidence type="ECO:0000256" key="5">
    <source>
        <dbReference type="ARBA" id="ARBA00022962"/>
    </source>
</evidence>
<dbReference type="GO" id="GO:0000107">
    <property type="term" value="F:imidazoleglycerol-phosphate synthase activity"/>
    <property type="evidence" value="ECO:0007669"/>
    <property type="project" value="UniProtKB-UniRule"/>
</dbReference>
<dbReference type="GO" id="GO:0000105">
    <property type="term" value="P:L-histidine biosynthetic process"/>
    <property type="evidence" value="ECO:0007669"/>
    <property type="project" value="UniProtKB-UniRule"/>
</dbReference>
<evidence type="ECO:0000313" key="14">
    <source>
        <dbReference type="Proteomes" id="UP000254920"/>
    </source>
</evidence>
<keyword evidence="13" id="KW-0328">Glycosyltransferase</keyword>
<dbReference type="GO" id="GO:0004359">
    <property type="term" value="F:glutaminase activity"/>
    <property type="evidence" value="ECO:0007669"/>
    <property type="project" value="UniProtKB-EC"/>
</dbReference>
<evidence type="ECO:0000256" key="6">
    <source>
        <dbReference type="ARBA" id="ARBA00023102"/>
    </source>
</evidence>
<dbReference type="GO" id="GO:0016829">
    <property type="term" value="F:lyase activity"/>
    <property type="evidence" value="ECO:0007669"/>
    <property type="project" value="UniProtKB-KW"/>
</dbReference>
<evidence type="ECO:0000256" key="4">
    <source>
        <dbReference type="ARBA" id="ARBA00022801"/>
    </source>
</evidence>
<dbReference type="AlphaFoldDB" id="A0A381DIF2"/>
<dbReference type="EC" id="4.3.2.10" evidence="10"/>
<comment type="pathway">
    <text evidence="1 10">Amino-acid biosynthesis; L-histidine biosynthesis; L-histidine from 5-phospho-alpha-D-ribose 1-diphosphate: step 5/9.</text>
</comment>
<evidence type="ECO:0000256" key="8">
    <source>
        <dbReference type="ARBA" id="ARBA00047838"/>
    </source>
</evidence>
<dbReference type="RefSeq" id="WP_089182863.1">
    <property type="nucleotide sequence ID" value="NZ_CP043427.1"/>
</dbReference>
<dbReference type="InterPro" id="IPR010139">
    <property type="entry name" value="Imidazole-glycPsynth_HisH"/>
</dbReference>
<keyword evidence="14" id="KW-1185">Reference proteome</keyword>
<comment type="catalytic activity">
    <reaction evidence="8 10">
        <text>5-[(5-phospho-1-deoxy-D-ribulos-1-ylimino)methylamino]-1-(5-phospho-beta-D-ribosyl)imidazole-4-carboxamide + L-glutamine = D-erythro-1-(imidazol-4-yl)glycerol 3-phosphate + 5-amino-1-(5-phospho-beta-D-ribosyl)imidazole-4-carboxamide + L-glutamate + H(+)</text>
        <dbReference type="Rhea" id="RHEA:24793"/>
        <dbReference type="ChEBI" id="CHEBI:15378"/>
        <dbReference type="ChEBI" id="CHEBI:29985"/>
        <dbReference type="ChEBI" id="CHEBI:58278"/>
        <dbReference type="ChEBI" id="CHEBI:58359"/>
        <dbReference type="ChEBI" id="CHEBI:58475"/>
        <dbReference type="ChEBI" id="CHEBI:58525"/>
        <dbReference type="EC" id="4.3.2.10"/>
    </reaction>
</comment>
<dbReference type="PANTHER" id="PTHR42701">
    <property type="entry name" value="IMIDAZOLE GLYCEROL PHOSPHATE SYNTHASE SUBUNIT HISH"/>
    <property type="match status" value="1"/>
</dbReference>
<keyword evidence="3 10" id="KW-0028">Amino-acid biosynthesis</keyword>
<evidence type="ECO:0000256" key="11">
    <source>
        <dbReference type="PIRSR" id="PIRSR000495-1"/>
    </source>
</evidence>
<evidence type="ECO:0000256" key="10">
    <source>
        <dbReference type="HAMAP-Rule" id="MF_00278"/>
    </source>
</evidence>
<keyword evidence="4 10" id="KW-0378">Hydrolase</keyword>
<protein>
    <recommendedName>
        <fullName evidence="10">Imidazole glycerol phosphate synthase subunit HisH</fullName>
        <ecNumber evidence="10">4.3.2.10</ecNumber>
    </recommendedName>
    <alternativeName>
        <fullName evidence="10">IGP synthase glutaminase subunit</fullName>
        <ecNumber evidence="10">3.5.1.2</ecNumber>
    </alternativeName>
    <alternativeName>
        <fullName evidence="10">IGP synthase subunit HisH</fullName>
    </alternativeName>
    <alternativeName>
        <fullName evidence="10">ImGP synthase subunit HisH</fullName>
        <shortName evidence="10">IGPS subunit HisH</shortName>
    </alternativeName>
</protein>
<feature type="active site" evidence="10 11">
    <location>
        <position position="187"/>
    </location>
</feature>
<comment type="catalytic activity">
    <reaction evidence="9 10">
        <text>L-glutamine + H2O = L-glutamate + NH4(+)</text>
        <dbReference type="Rhea" id="RHEA:15889"/>
        <dbReference type="ChEBI" id="CHEBI:15377"/>
        <dbReference type="ChEBI" id="CHEBI:28938"/>
        <dbReference type="ChEBI" id="CHEBI:29985"/>
        <dbReference type="ChEBI" id="CHEBI:58359"/>
        <dbReference type="EC" id="3.5.1.2"/>
    </reaction>
</comment>
<dbReference type="Gene3D" id="3.40.50.880">
    <property type="match status" value="1"/>
</dbReference>
<dbReference type="EMBL" id="UFVD01000001">
    <property type="protein sequence ID" value="SUX10458.1"/>
    <property type="molecule type" value="Genomic_DNA"/>
</dbReference>
<organism evidence="13 14">
    <name type="scientific">Campylobacter sputorum subsp. sputorum</name>
    <dbReference type="NCBI Taxonomy" id="32024"/>
    <lineage>
        <taxon>Bacteria</taxon>
        <taxon>Pseudomonadati</taxon>
        <taxon>Campylobacterota</taxon>
        <taxon>Epsilonproteobacteria</taxon>
        <taxon>Campylobacterales</taxon>
        <taxon>Campylobacteraceae</taxon>
        <taxon>Campylobacter</taxon>
    </lineage>
</organism>
<dbReference type="InterPro" id="IPR029062">
    <property type="entry name" value="Class_I_gatase-like"/>
</dbReference>
<feature type="active site" description="Nucleophile" evidence="10 11">
    <location>
        <position position="79"/>
    </location>
</feature>
<reference evidence="13 14" key="1">
    <citation type="submission" date="2018-06" db="EMBL/GenBank/DDBJ databases">
        <authorList>
            <consortium name="Pathogen Informatics"/>
            <person name="Doyle S."/>
        </authorList>
    </citation>
    <scope>NUCLEOTIDE SEQUENCE [LARGE SCALE GENOMIC DNA]</scope>
    <source>
        <strain evidence="13 14">NCTC12475</strain>
    </source>
</reference>
<keyword evidence="10" id="KW-0963">Cytoplasm</keyword>
<gene>
    <name evidence="10 13" type="primary">hisH</name>
    <name evidence="13" type="ORF">NCTC12475_00655</name>
</gene>
<evidence type="ECO:0000259" key="12">
    <source>
        <dbReference type="Pfam" id="PF00117"/>
    </source>
</evidence>
<dbReference type="STRING" id="32024.GCA_000788295_01002"/>